<evidence type="ECO:0000256" key="2">
    <source>
        <dbReference type="ARBA" id="ARBA00011738"/>
    </source>
</evidence>
<evidence type="ECO:0000256" key="11">
    <source>
        <dbReference type="ARBA" id="ARBA00061188"/>
    </source>
</evidence>
<dbReference type="SUPFAM" id="SSF47648">
    <property type="entry name" value="Nucleoside phosphorylase/phosphoribosyltransferase N-terminal domain"/>
    <property type="match status" value="1"/>
</dbReference>
<keyword evidence="8 12" id="KW-0460">Magnesium</keyword>
<organism evidence="15 16">
    <name type="scientific">Tectimicrobiota bacterium</name>
    <dbReference type="NCBI Taxonomy" id="2528274"/>
    <lineage>
        <taxon>Bacteria</taxon>
        <taxon>Pseudomonadati</taxon>
        <taxon>Nitrospinota/Tectimicrobiota group</taxon>
        <taxon>Candidatus Tectimicrobiota</taxon>
    </lineage>
</organism>
<feature type="binding site" evidence="12">
    <location>
        <position position="237"/>
    </location>
    <ligand>
        <name>Mg(2+)</name>
        <dbReference type="ChEBI" id="CHEBI:18420"/>
        <label>1</label>
    </ligand>
</feature>
<comment type="caution">
    <text evidence="12">Lacks conserved residue(s) required for the propagation of feature annotation.</text>
</comment>
<feature type="domain" description="Glycosyl transferase family 3 N-terminal" evidence="14">
    <location>
        <begin position="4"/>
        <end position="64"/>
    </location>
</feature>
<evidence type="ECO:0000256" key="3">
    <source>
        <dbReference type="ARBA" id="ARBA00022605"/>
    </source>
</evidence>
<dbReference type="GO" id="GO:0004048">
    <property type="term" value="F:anthranilate phosphoribosyltransferase activity"/>
    <property type="evidence" value="ECO:0007669"/>
    <property type="project" value="UniProtKB-UniRule"/>
</dbReference>
<comment type="similarity">
    <text evidence="12">Belongs to the anthranilate phosphoribosyltransferase family.</text>
</comment>
<keyword evidence="3 12" id="KW-0028">Amino-acid biosynthesis</keyword>
<evidence type="ECO:0000256" key="1">
    <source>
        <dbReference type="ARBA" id="ARBA00004907"/>
    </source>
</evidence>
<dbReference type="PANTHER" id="PTHR43285">
    <property type="entry name" value="ANTHRANILATE PHOSPHORIBOSYLTRANSFERASE"/>
    <property type="match status" value="1"/>
</dbReference>
<reference evidence="15" key="1">
    <citation type="submission" date="2020-07" db="EMBL/GenBank/DDBJ databases">
        <title>Huge and variable diversity of episymbiotic CPR bacteria and DPANN archaea in groundwater ecosystems.</title>
        <authorList>
            <person name="He C.Y."/>
            <person name="Keren R."/>
            <person name="Whittaker M."/>
            <person name="Farag I.F."/>
            <person name="Doudna J."/>
            <person name="Cate J.H.D."/>
            <person name="Banfield J.F."/>
        </authorList>
    </citation>
    <scope>NUCLEOTIDE SEQUENCE</scope>
    <source>
        <strain evidence="15">NC_groundwater_717_Ag_S-0.2um_59_8</strain>
    </source>
</reference>
<comment type="similarity">
    <text evidence="11">In the C-terminal section; belongs to the anthranilate phosphoribosyltransferase family.</text>
</comment>
<evidence type="ECO:0000313" key="15">
    <source>
        <dbReference type="EMBL" id="MBI3015159.1"/>
    </source>
</evidence>
<accession>A0A932M140</accession>
<comment type="subunit">
    <text evidence="2 12">Homodimer.</text>
</comment>
<evidence type="ECO:0000256" key="10">
    <source>
        <dbReference type="ARBA" id="ARBA00052328"/>
    </source>
</evidence>
<evidence type="ECO:0000256" key="5">
    <source>
        <dbReference type="ARBA" id="ARBA00022679"/>
    </source>
</evidence>
<feature type="binding site" evidence="12">
    <location>
        <position position="131"/>
    </location>
    <ligand>
        <name>5-phospho-alpha-D-ribose 1-diphosphate</name>
        <dbReference type="ChEBI" id="CHEBI:58017"/>
    </ligand>
</feature>
<feature type="binding site" evidence="12">
    <location>
        <begin position="101"/>
        <end position="104"/>
    </location>
    <ligand>
        <name>5-phospho-alpha-D-ribose 1-diphosphate</name>
        <dbReference type="ChEBI" id="CHEBI:58017"/>
    </ligand>
</feature>
<comment type="pathway">
    <text evidence="1 12">Amino-acid biosynthesis; L-tryptophan biosynthesis; L-tryptophan from chorismate: step 2/5.</text>
</comment>
<keyword evidence="6 12" id="KW-0479">Metal-binding</keyword>
<dbReference type="FunFam" id="3.40.1030.10:FF:000002">
    <property type="entry name" value="Anthranilate phosphoribosyltransferase"/>
    <property type="match status" value="1"/>
</dbReference>
<feature type="binding site" evidence="12">
    <location>
        <position position="103"/>
    </location>
    <ligand>
        <name>Mg(2+)</name>
        <dbReference type="ChEBI" id="CHEBI:18420"/>
        <label>1</label>
    </ligand>
</feature>
<dbReference type="GO" id="GO:0000162">
    <property type="term" value="P:L-tryptophan biosynthetic process"/>
    <property type="evidence" value="ECO:0007669"/>
    <property type="project" value="UniProtKB-UniRule"/>
</dbReference>
<keyword evidence="4 12" id="KW-0328">Glycosyltransferase</keyword>
<dbReference type="SUPFAM" id="SSF52418">
    <property type="entry name" value="Nucleoside phosphorylase/phosphoribosyltransferase catalytic domain"/>
    <property type="match status" value="1"/>
</dbReference>
<evidence type="ECO:0000259" key="14">
    <source>
        <dbReference type="Pfam" id="PF02885"/>
    </source>
</evidence>
<dbReference type="InterPro" id="IPR035902">
    <property type="entry name" value="Nuc_phospho_transferase"/>
</dbReference>
<dbReference type="Proteomes" id="UP000741360">
    <property type="component" value="Unassembled WGS sequence"/>
</dbReference>
<evidence type="ECO:0000259" key="13">
    <source>
        <dbReference type="Pfam" id="PF00591"/>
    </source>
</evidence>
<dbReference type="InterPro" id="IPR005940">
    <property type="entry name" value="Anthranilate_Pribosyl_Tfrase"/>
</dbReference>
<evidence type="ECO:0000256" key="7">
    <source>
        <dbReference type="ARBA" id="ARBA00022822"/>
    </source>
</evidence>
<dbReference type="PANTHER" id="PTHR43285:SF2">
    <property type="entry name" value="ANTHRANILATE PHOSPHORIBOSYLTRANSFERASE"/>
    <property type="match status" value="1"/>
</dbReference>
<keyword evidence="5 12" id="KW-0808">Transferase</keyword>
<dbReference type="Gene3D" id="3.40.1030.10">
    <property type="entry name" value="Nucleoside phosphorylase/phosphoribosyltransferase catalytic domain"/>
    <property type="match status" value="1"/>
</dbReference>
<dbReference type="Pfam" id="PF02885">
    <property type="entry name" value="Glycos_trans_3N"/>
    <property type="match status" value="1"/>
</dbReference>
<feature type="binding site" evidence="12">
    <location>
        <position position="122"/>
    </location>
    <ligand>
        <name>anthranilate</name>
        <dbReference type="ChEBI" id="CHEBI:16567"/>
        <label>1</label>
    </ligand>
</feature>
<keyword evidence="9 12" id="KW-0057">Aromatic amino acid biosynthesis</keyword>
<feature type="binding site" evidence="12">
    <location>
        <position position="237"/>
    </location>
    <ligand>
        <name>Mg(2+)</name>
        <dbReference type="ChEBI" id="CHEBI:18420"/>
        <label>2</label>
    </ligand>
</feature>
<comment type="function">
    <text evidence="12">Catalyzes the transfer of the phosphoribosyl group of 5-phosphorylribose-1-pyrophosphate (PRPP) to anthranilate to yield N-(5'-phosphoribosyl)-anthranilate (PRA).</text>
</comment>
<comment type="cofactor">
    <cofactor evidence="12">
        <name>Mg(2+)</name>
        <dbReference type="ChEBI" id="CHEBI:18420"/>
    </cofactor>
    <text evidence="12">Binds 2 magnesium ions per monomer.</text>
</comment>
<dbReference type="HAMAP" id="MF_00211">
    <property type="entry name" value="TrpD"/>
    <property type="match status" value="1"/>
</dbReference>
<dbReference type="GO" id="GO:0000287">
    <property type="term" value="F:magnesium ion binding"/>
    <property type="evidence" value="ECO:0007669"/>
    <property type="project" value="UniProtKB-UniRule"/>
</dbReference>
<dbReference type="EC" id="2.4.2.18" evidence="12"/>
<feature type="binding site" evidence="12">
    <location>
        <position position="91"/>
    </location>
    <ligand>
        <name>5-phospho-alpha-D-ribose 1-diphosphate</name>
        <dbReference type="ChEBI" id="CHEBI:58017"/>
    </ligand>
</feature>
<evidence type="ECO:0000256" key="4">
    <source>
        <dbReference type="ARBA" id="ARBA00022676"/>
    </source>
</evidence>
<dbReference type="NCBIfam" id="TIGR01245">
    <property type="entry name" value="trpD"/>
    <property type="match status" value="1"/>
</dbReference>
<protein>
    <recommendedName>
        <fullName evidence="12">Anthranilate phosphoribosyltransferase</fullName>
        <ecNumber evidence="12">2.4.2.18</ecNumber>
    </recommendedName>
</protein>
<feature type="binding site" evidence="12">
    <location>
        <begin position="94"/>
        <end position="95"/>
    </location>
    <ligand>
        <name>5-phospho-alpha-D-ribose 1-diphosphate</name>
        <dbReference type="ChEBI" id="CHEBI:58017"/>
    </ligand>
</feature>
<keyword evidence="7 12" id="KW-0822">Tryptophan biosynthesis</keyword>
<dbReference type="EMBL" id="JACPSX010000171">
    <property type="protein sequence ID" value="MBI3015159.1"/>
    <property type="molecule type" value="Genomic_DNA"/>
</dbReference>
<feature type="binding site" evidence="12">
    <location>
        <position position="91"/>
    </location>
    <ligand>
        <name>anthranilate</name>
        <dbReference type="ChEBI" id="CHEBI:16567"/>
        <label>1</label>
    </ligand>
</feature>
<evidence type="ECO:0000256" key="6">
    <source>
        <dbReference type="ARBA" id="ARBA00022723"/>
    </source>
</evidence>
<feature type="binding site" evidence="12">
    <location>
        <position position="99"/>
    </location>
    <ligand>
        <name>5-phospho-alpha-D-ribose 1-diphosphate</name>
        <dbReference type="ChEBI" id="CHEBI:58017"/>
    </ligand>
</feature>
<dbReference type="Pfam" id="PF00591">
    <property type="entry name" value="Glycos_transf_3"/>
    <property type="match status" value="1"/>
</dbReference>
<sequence length="349" mass="37208">MILEALQRVVERKNLTQEEAVLVMDEIMSGKATDVQIAAFLAALRMKGETVEELTGFARVMREKVVPIRAAHEVAAGVSGTERELLVDTAGTGGDARGTFNVSTATAFVAAGAGLTVAKHGNRSVSSLCGSADVIEAMGIHLDITPQQVGRCIDEIGIGFLFAPLLHLAMKYVMVARREMRIRTVFNILGPLTNPAKAGAQILGVYDGNLTEPMAQVLRDLGSKRVFVVHGDDGLDEISNTGRTKVSEVHDGQVKTYYVTPEDFGMQRATMADLQGGDVKDNARIVLDILRGEKGPKRDIVLINSAAALVAGGKAQDFLEGAALARESIDSGAAMGKFEALRALTQSFK</sequence>
<evidence type="ECO:0000313" key="16">
    <source>
        <dbReference type="Proteomes" id="UP000741360"/>
    </source>
</evidence>
<feature type="binding site" evidence="12">
    <location>
        <position position="177"/>
    </location>
    <ligand>
        <name>anthranilate</name>
        <dbReference type="ChEBI" id="CHEBI:16567"/>
        <label>2</label>
    </ligand>
</feature>
<evidence type="ECO:0000256" key="9">
    <source>
        <dbReference type="ARBA" id="ARBA00023141"/>
    </source>
</evidence>
<comment type="catalytic activity">
    <reaction evidence="10 12">
        <text>N-(5-phospho-beta-D-ribosyl)anthranilate + diphosphate = 5-phospho-alpha-D-ribose 1-diphosphate + anthranilate</text>
        <dbReference type="Rhea" id="RHEA:11768"/>
        <dbReference type="ChEBI" id="CHEBI:16567"/>
        <dbReference type="ChEBI" id="CHEBI:18277"/>
        <dbReference type="ChEBI" id="CHEBI:33019"/>
        <dbReference type="ChEBI" id="CHEBI:58017"/>
        <dbReference type="EC" id="2.4.2.18"/>
    </reaction>
</comment>
<dbReference type="InterPro" id="IPR000312">
    <property type="entry name" value="Glycosyl_Trfase_fam3"/>
</dbReference>
<feature type="binding site" evidence="12">
    <location>
        <begin position="119"/>
        <end position="127"/>
    </location>
    <ligand>
        <name>5-phospho-alpha-D-ribose 1-diphosphate</name>
        <dbReference type="ChEBI" id="CHEBI:58017"/>
    </ligand>
</feature>
<evidence type="ECO:0000256" key="8">
    <source>
        <dbReference type="ARBA" id="ARBA00022842"/>
    </source>
</evidence>
<dbReference type="Gene3D" id="1.20.970.10">
    <property type="entry name" value="Transferase, Pyrimidine Nucleoside Phosphorylase, Chain C"/>
    <property type="match status" value="1"/>
</dbReference>
<name>A0A932M140_UNCTE</name>
<feature type="domain" description="Glycosyl transferase family 3" evidence="13">
    <location>
        <begin position="85"/>
        <end position="334"/>
    </location>
</feature>
<gene>
    <name evidence="12 15" type="primary">trpD</name>
    <name evidence="15" type="ORF">HYY65_08910</name>
</gene>
<feature type="binding site" evidence="12">
    <location>
        <position position="236"/>
    </location>
    <ligand>
        <name>Mg(2+)</name>
        <dbReference type="ChEBI" id="CHEBI:18420"/>
        <label>2</label>
    </ligand>
</feature>
<evidence type="ECO:0000256" key="12">
    <source>
        <dbReference type="HAMAP-Rule" id="MF_00211"/>
    </source>
</evidence>
<comment type="caution">
    <text evidence="15">The sequence shown here is derived from an EMBL/GenBank/DDBJ whole genome shotgun (WGS) entry which is preliminary data.</text>
</comment>
<dbReference type="GO" id="GO:0005829">
    <property type="term" value="C:cytosol"/>
    <property type="evidence" value="ECO:0007669"/>
    <property type="project" value="TreeGrafter"/>
</dbReference>
<dbReference type="InterPro" id="IPR017459">
    <property type="entry name" value="Glycosyl_Trfase_fam3_N_dom"/>
</dbReference>
<dbReference type="InterPro" id="IPR036320">
    <property type="entry name" value="Glycosyl_Trfase_fam3_N_dom_sf"/>
</dbReference>
<dbReference type="FunFam" id="1.20.970.10:FF:000006">
    <property type="entry name" value="Anthranilate phosphoribosyltransferase"/>
    <property type="match status" value="1"/>
</dbReference>
<dbReference type="AlphaFoldDB" id="A0A932M140"/>
<proteinExistence type="inferred from homology"/>